<name>A0A5Q2RD27_9ACTN</name>
<protein>
    <submittedName>
        <fullName evidence="3">Response regulator</fullName>
    </submittedName>
</protein>
<dbReference type="Proteomes" id="UP000334019">
    <property type="component" value="Chromosome"/>
</dbReference>
<proteinExistence type="predicted"/>
<dbReference type="InterPro" id="IPR001789">
    <property type="entry name" value="Sig_transdc_resp-reg_receiver"/>
</dbReference>
<dbReference type="GO" id="GO:0000160">
    <property type="term" value="P:phosphorelay signal transduction system"/>
    <property type="evidence" value="ECO:0007669"/>
    <property type="project" value="InterPro"/>
</dbReference>
<sequence length="130" mass="14325">MSTSEQIDHRALVIDDSSAMRMILSRIMKGLGFEVHQACNGVEALSRLDEVAGIRVALVDWNMPEMDGVEFVRTVRARGDRQLKVLMVTSESDVARMQSALEAGADEYAMKPFDAGIIRDKLELLGLVGT</sequence>
<dbReference type="PROSITE" id="PS50110">
    <property type="entry name" value="RESPONSE_REGULATORY"/>
    <property type="match status" value="1"/>
</dbReference>
<accession>A0A5Q2RD27</accession>
<gene>
    <name evidence="3" type="ORF">GH723_06340</name>
</gene>
<dbReference type="Pfam" id="PF00072">
    <property type="entry name" value="Response_reg"/>
    <property type="match status" value="1"/>
</dbReference>
<keyword evidence="4" id="KW-1185">Reference proteome</keyword>
<reference evidence="3 4" key="1">
    <citation type="submission" date="2019-11" db="EMBL/GenBank/DDBJ databases">
        <authorList>
            <person name="He Y."/>
        </authorList>
    </citation>
    <scope>NUCLEOTIDE SEQUENCE [LARGE SCALE GENOMIC DNA]</scope>
    <source>
        <strain evidence="3 4">SCSIO 58843</strain>
    </source>
</reference>
<evidence type="ECO:0000256" key="1">
    <source>
        <dbReference type="PROSITE-ProRule" id="PRU00169"/>
    </source>
</evidence>
<dbReference type="AlphaFoldDB" id="A0A5Q2RD27"/>
<dbReference type="PANTHER" id="PTHR43228">
    <property type="entry name" value="TWO-COMPONENT RESPONSE REGULATOR"/>
    <property type="match status" value="1"/>
</dbReference>
<dbReference type="SUPFAM" id="SSF52172">
    <property type="entry name" value="CheY-like"/>
    <property type="match status" value="1"/>
</dbReference>
<organism evidence="3 4">
    <name type="scientific">Actinomarinicola tropica</name>
    <dbReference type="NCBI Taxonomy" id="2789776"/>
    <lineage>
        <taxon>Bacteria</taxon>
        <taxon>Bacillati</taxon>
        <taxon>Actinomycetota</taxon>
        <taxon>Acidimicrobiia</taxon>
        <taxon>Acidimicrobiales</taxon>
        <taxon>Iamiaceae</taxon>
        <taxon>Actinomarinicola</taxon>
    </lineage>
</organism>
<feature type="domain" description="Response regulatory" evidence="2">
    <location>
        <begin position="10"/>
        <end position="126"/>
    </location>
</feature>
<dbReference type="SMART" id="SM00448">
    <property type="entry name" value="REC"/>
    <property type="match status" value="1"/>
</dbReference>
<evidence type="ECO:0000259" key="2">
    <source>
        <dbReference type="PROSITE" id="PS50110"/>
    </source>
</evidence>
<dbReference type="InterPro" id="IPR011006">
    <property type="entry name" value="CheY-like_superfamily"/>
</dbReference>
<dbReference type="EMBL" id="CP045851">
    <property type="protein sequence ID" value="QGG94758.1"/>
    <property type="molecule type" value="Genomic_DNA"/>
</dbReference>
<evidence type="ECO:0000313" key="4">
    <source>
        <dbReference type="Proteomes" id="UP000334019"/>
    </source>
</evidence>
<evidence type="ECO:0000313" key="3">
    <source>
        <dbReference type="EMBL" id="QGG94758.1"/>
    </source>
</evidence>
<feature type="modified residue" description="4-aspartylphosphate" evidence="1">
    <location>
        <position position="60"/>
    </location>
</feature>
<dbReference type="RefSeq" id="WP_153758866.1">
    <property type="nucleotide sequence ID" value="NZ_CP045851.1"/>
</dbReference>
<dbReference type="Gene3D" id="3.40.50.2300">
    <property type="match status" value="1"/>
</dbReference>
<keyword evidence="1" id="KW-0597">Phosphoprotein</keyword>
<dbReference type="InterPro" id="IPR052048">
    <property type="entry name" value="ST_Response_Regulator"/>
</dbReference>
<dbReference type="KEGG" id="atq:GH723_06340"/>
<dbReference type="PANTHER" id="PTHR43228:SF1">
    <property type="entry name" value="TWO-COMPONENT RESPONSE REGULATOR ARR22"/>
    <property type="match status" value="1"/>
</dbReference>